<reference evidence="2 3" key="1">
    <citation type="journal article" date="2013" name="Nat. Genet.">
        <title>The genome of the hydatid tapeworm Echinococcus granulosus.</title>
        <authorList>
            <person name="Zheng H."/>
            <person name="Zhang W."/>
            <person name="Zhang L."/>
            <person name="Zhang Z."/>
            <person name="Li J."/>
            <person name="Lu G."/>
            <person name="Zhu Y."/>
            <person name="Wang Y."/>
            <person name="Huang Y."/>
            <person name="Liu J."/>
            <person name="Kang H."/>
            <person name="Chen J."/>
            <person name="Wang L."/>
            <person name="Chen A."/>
            <person name="Yu S."/>
            <person name="Gao Z."/>
            <person name="Jin L."/>
            <person name="Gu W."/>
            <person name="Wang Z."/>
            <person name="Zhao L."/>
            <person name="Shi B."/>
            <person name="Wen H."/>
            <person name="Lin R."/>
            <person name="Jones M.K."/>
            <person name="Brejova B."/>
            <person name="Vinar T."/>
            <person name="Zhao G."/>
            <person name="McManus D.P."/>
            <person name="Chen Z."/>
            <person name="Zhou Y."/>
            <person name="Wang S."/>
        </authorList>
    </citation>
    <scope>NUCLEOTIDE SEQUENCE [LARGE SCALE GENOMIC DNA]</scope>
</reference>
<feature type="region of interest" description="Disordered" evidence="1">
    <location>
        <begin position="1"/>
        <end position="52"/>
    </location>
</feature>
<comment type="caution">
    <text evidence="2">The sequence shown here is derived from an EMBL/GenBank/DDBJ whole genome shotgun (WGS) entry which is preliminary data.</text>
</comment>
<dbReference type="GeneID" id="36342141"/>
<evidence type="ECO:0000313" key="3">
    <source>
        <dbReference type="Proteomes" id="UP000019149"/>
    </source>
</evidence>
<proteinExistence type="predicted"/>
<dbReference type="KEGG" id="egl:EGR_06426"/>
<keyword evidence="3" id="KW-1185">Reference proteome</keyword>
<gene>
    <name evidence="2" type="ORF">EGR_06426</name>
</gene>
<accession>W6UC47</accession>
<evidence type="ECO:0000256" key="1">
    <source>
        <dbReference type="SAM" id="MobiDB-lite"/>
    </source>
</evidence>
<organism evidence="2 3">
    <name type="scientific">Echinococcus granulosus</name>
    <name type="common">Hydatid tapeworm</name>
    <dbReference type="NCBI Taxonomy" id="6210"/>
    <lineage>
        <taxon>Eukaryota</taxon>
        <taxon>Metazoa</taxon>
        <taxon>Spiralia</taxon>
        <taxon>Lophotrochozoa</taxon>
        <taxon>Platyhelminthes</taxon>
        <taxon>Cestoda</taxon>
        <taxon>Eucestoda</taxon>
        <taxon>Cyclophyllidea</taxon>
        <taxon>Taeniidae</taxon>
        <taxon>Echinococcus</taxon>
        <taxon>Echinococcus granulosus group</taxon>
    </lineage>
</organism>
<feature type="compositionally biased region" description="Acidic residues" evidence="1">
    <location>
        <begin position="35"/>
        <end position="47"/>
    </location>
</feature>
<dbReference type="AlphaFoldDB" id="W6UC47"/>
<dbReference type="EMBL" id="APAU02000056">
    <property type="protein sequence ID" value="EUB58755.1"/>
    <property type="molecule type" value="Genomic_DNA"/>
</dbReference>
<dbReference type="Proteomes" id="UP000019149">
    <property type="component" value="Unassembled WGS sequence"/>
</dbReference>
<evidence type="ECO:0000313" key="2">
    <source>
        <dbReference type="EMBL" id="EUB58755.1"/>
    </source>
</evidence>
<sequence length="143" mass="16953">MQLRFWFHGDDDEDGESDVDSDVDNDGAIIPKDGDGDDADDDDYESYEGERGRFGLENRRKFDRRRRYQHEEEEEIGEQNKVYRCIRYGCFGRYGYGAYDDDEEYANDPWENYYRKHGHGRGGHYGWGRDLFSSGDEEEIDEI</sequence>
<dbReference type="CTD" id="36342141"/>
<feature type="compositionally biased region" description="Acidic residues" evidence="1">
    <location>
        <begin position="10"/>
        <end position="25"/>
    </location>
</feature>
<dbReference type="RefSeq" id="XP_024349951.1">
    <property type="nucleotide sequence ID" value="XM_024495675.1"/>
</dbReference>
<name>W6UC47_ECHGR</name>
<protein>
    <submittedName>
        <fullName evidence="2">Uncharacterized protein</fullName>
    </submittedName>
</protein>